<reference evidence="2 3" key="1">
    <citation type="journal article" date="2010" name="BMC Genomics">
        <title>Comparative genomics and proteomics of Helicobacter mustelae, an ulcerogenic and carcinogenic gastric pathogen.</title>
        <authorList>
            <person name="O'Toole P.W."/>
            <person name="Snelling W.J."/>
            <person name="Canchaya C."/>
            <person name="Forde B.M."/>
            <person name="Hardie K.R."/>
            <person name="Josenhans C."/>
            <person name="Graham R.L.J."/>
            <person name="McMullan G."/>
            <person name="Parkhill J."/>
            <person name="Belda E."/>
            <person name="Bentley S.D."/>
        </authorList>
    </citation>
    <scope>NUCLEOTIDE SEQUENCE [LARGE SCALE GENOMIC DNA]</scope>
    <source>
        <strain evidence="3">ATCC 43772 / LMG 18044 / NCTC 12198 / 12198</strain>
    </source>
</reference>
<proteinExistence type="predicted"/>
<dbReference type="Proteomes" id="UP000001522">
    <property type="component" value="Chromosome"/>
</dbReference>
<feature type="domain" description="Anti-sigma-28 factor FlgM C-terminal" evidence="1">
    <location>
        <begin position="27"/>
        <end position="59"/>
    </location>
</feature>
<keyword evidence="3" id="KW-1185">Reference proteome</keyword>
<dbReference type="KEGG" id="hms:HMU04480"/>
<accession>D3UGT9</accession>
<sequence length="66" mass="7151">MLNIIGKNPMVANVDSKIHKVGDQKVQAEKIQSDKVEKISQAVKSGGYKVDLQATSEKMALNLLGL</sequence>
<dbReference type="EMBL" id="FN555004">
    <property type="protein sequence ID" value="CBG39710.1"/>
    <property type="molecule type" value="Genomic_DNA"/>
</dbReference>
<dbReference type="InterPro" id="IPR031316">
    <property type="entry name" value="FlgM_C"/>
</dbReference>
<evidence type="ECO:0000259" key="1">
    <source>
        <dbReference type="Pfam" id="PF04316"/>
    </source>
</evidence>
<dbReference type="AlphaFoldDB" id="D3UGT9"/>
<protein>
    <submittedName>
        <fullName evidence="2">FlgM</fullName>
    </submittedName>
</protein>
<name>D3UGT9_HELM1</name>
<dbReference type="SUPFAM" id="SSF101498">
    <property type="entry name" value="Anti-sigma factor FlgM"/>
    <property type="match status" value="1"/>
</dbReference>
<gene>
    <name evidence="2" type="primary">flgM</name>
    <name evidence="2" type="ordered locus">HMU04480</name>
</gene>
<dbReference type="STRING" id="679897.HMU04480"/>
<dbReference type="HOGENOM" id="CLU_2825191_0_0_7"/>
<dbReference type="Pfam" id="PF04316">
    <property type="entry name" value="FlgM"/>
    <property type="match status" value="1"/>
</dbReference>
<dbReference type="RefSeq" id="WP_013022801.1">
    <property type="nucleotide sequence ID" value="NC_013949.1"/>
</dbReference>
<organism evidence="2 3">
    <name type="scientific">Helicobacter mustelae (strain ATCC 43772 / CCUG 25715 / CIP 103759 / LMG 18044 / NCTC 12198 / R85-136P)</name>
    <name type="common">Campylobacter mustelae</name>
    <dbReference type="NCBI Taxonomy" id="679897"/>
    <lineage>
        <taxon>Bacteria</taxon>
        <taxon>Pseudomonadati</taxon>
        <taxon>Campylobacterota</taxon>
        <taxon>Epsilonproteobacteria</taxon>
        <taxon>Campylobacterales</taxon>
        <taxon>Helicobacteraceae</taxon>
        <taxon>Helicobacter</taxon>
    </lineage>
</organism>
<dbReference type="InterPro" id="IPR035890">
    <property type="entry name" value="Anti-sigma-28_factor_FlgM_sf"/>
</dbReference>
<evidence type="ECO:0000313" key="3">
    <source>
        <dbReference type="Proteomes" id="UP000001522"/>
    </source>
</evidence>
<evidence type="ECO:0000313" key="2">
    <source>
        <dbReference type="EMBL" id="CBG39710.1"/>
    </source>
</evidence>